<evidence type="ECO:0000256" key="4">
    <source>
        <dbReference type="ARBA" id="ARBA00022679"/>
    </source>
</evidence>
<dbReference type="GO" id="GO:0006629">
    <property type="term" value="P:lipid metabolic process"/>
    <property type="evidence" value="ECO:0007669"/>
    <property type="project" value="InterPro"/>
</dbReference>
<dbReference type="PANTHER" id="PTHR31595">
    <property type="entry name" value="LONG-CHAIN-ALCOHOL O-FATTY-ACYLTRANSFERASE 3-RELATED"/>
    <property type="match status" value="1"/>
</dbReference>
<feature type="region of interest" description="Disordered" evidence="8">
    <location>
        <begin position="132"/>
        <end position="162"/>
    </location>
</feature>
<dbReference type="STRING" id="1035309.A0A2C5WV51"/>
<accession>A0A2C5WV51</accession>
<evidence type="ECO:0000256" key="9">
    <source>
        <dbReference type="SAM" id="Phobius"/>
    </source>
</evidence>
<dbReference type="PANTHER" id="PTHR31595:SF57">
    <property type="entry name" value="OS04G0481900 PROTEIN"/>
    <property type="match status" value="1"/>
</dbReference>
<dbReference type="AlphaFoldDB" id="A0A2C5WV51"/>
<comment type="subcellular location">
    <subcellularLocation>
        <location evidence="1">Membrane</location>
        <topology evidence="1">Multi-pass membrane protein</topology>
    </subcellularLocation>
</comment>
<protein>
    <recommendedName>
        <fullName evidence="10">Wax synthase domain-containing protein</fullName>
    </recommendedName>
</protein>
<reference evidence="11 12" key="1">
    <citation type="journal article" date="2013" name="Fungal Biol.">
        <title>Analysis of microsatellite markers in the genome of the plant pathogen Ceratocystis fimbriata.</title>
        <authorList>
            <person name="Simpson M.C."/>
            <person name="Wilken P.M."/>
            <person name="Coetzee M.P."/>
            <person name="Wingfield M.J."/>
            <person name="Wingfield B.D."/>
        </authorList>
    </citation>
    <scope>NUCLEOTIDE SEQUENCE [LARGE SCALE GENOMIC DNA]</scope>
    <source>
        <strain evidence="11 12">CBS 114723</strain>
    </source>
</reference>
<evidence type="ECO:0000256" key="6">
    <source>
        <dbReference type="ARBA" id="ARBA00022989"/>
    </source>
</evidence>
<feature type="domain" description="Wax synthase" evidence="10">
    <location>
        <begin position="349"/>
        <end position="433"/>
    </location>
</feature>
<dbReference type="GO" id="GO:0016020">
    <property type="term" value="C:membrane"/>
    <property type="evidence" value="ECO:0007669"/>
    <property type="project" value="UniProtKB-SubCell"/>
</dbReference>
<dbReference type="Proteomes" id="UP000222788">
    <property type="component" value="Unassembled WGS sequence"/>
</dbReference>
<organism evidence="11 12">
    <name type="scientific">Ceratocystis fimbriata CBS 114723</name>
    <dbReference type="NCBI Taxonomy" id="1035309"/>
    <lineage>
        <taxon>Eukaryota</taxon>
        <taxon>Fungi</taxon>
        <taxon>Dikarya</taxon>
        <taxon>Ascomycota</taxon>
        <taxon>Pezizomycotina</taxon>
        <taxon>Sordariomycetes</taxon>
        <taxon>Hypocreomycetidae</taxon>
        <taxon>Microascales</taxon>
        <taxon>Ceratocystidaceae</taxon>
        <taxon>Ceratocystis</taxon>
    </lineage>
</organism>
<comment type="pathway">
    <text evidence="2">Secondary metabolite biosynthesis.</text>
</comment>
<reference evidence="11 12" key="2">
    <citation type="journal article" date="2013" name="IMA Fungus">
        <title>IMA Genome-F 1: Ceratocystis fimbriata: Draft nuclear genome sequence for the plant pathogen, Ceratocystis fimbriata.</title>
        <authorList>
            <person name="Wilken P.M."/>
            <person name="Steenkamp E.T."/>
            <person name="Wingfield M.J."/>
            <person name="de Beer Z.W."/>
            <person name="Wingfield B.D."/>
        </authorList>
    </citation>
    <scope>NUCLEOTIDE SEQUENCE [LARGE SCALE GENOMIC DNA]</scope>
    <source>
        <strain evidence="11 12">CBS 114723</strain>
    </source>
</reference>
<dbReference type="InterPro" id="IPR044851">
    <property type="entry name" value="Wax_synthase"/>
</dbReference>
<feature type="compositionally biased region" description="Basic residues" evidence="8">
    <location>
        <begin position="132"/>
        <end position="157"/>
    </location>
</feature>
<feature type="transmembrane region" description="Helical" evidence="9">
    <location>
        <begin position="72"/>
        <end position="89"/>
    </location>
</feature>
<evidence type="ECO:0000256" key="7">
    <source>
        <dbReference type="ARBA" id="ARBA00023136"/>
    </source>
</evidence>
<gene>
    <name evidence="11" type="ORF">CFIMG_003898RA</name>
</gene>
<evidence type="ECO:0000256" key="5">
    <source>
        <dbReference type="ARBA" id="ARBA00022692"/>
    </source>
</evidence>
<dbReference type="Pfam" id="PF13813">
    <property type="entry name" value="MBOAT_2"/>
    <property type="match status" value="1"/>
</dbReference>
<keyword evidence="12" id="KW-1185">Reference proteome</keyword>
<evidence type="ECO:0000259" key="10">
    <source>
        <dbReference type="Pfam" id="PF13813"/>
    </source>
</evidence>
<dbReference type="OrthoDB" id="2796277at2759"/>
<comment type="similarity">
    <text evidence="3">Belongs to the wax synthase family.</text>
</comment>
<proteinExistence type="inferred from homology"/>
<name>A0A2C5WV51_9PEZI</name>
<evidence type="ECO:0000313" key="12">
    <source>
        <dbReference type="Proteomes" id="UP000222788"/>
    </source>
</evidence>
<evidence type="ECO:0000256" key="3">
    <source>
        <dbReference type="ARBA" id="ARBA00007282"/>
    </source>
</evidence>
<dbReference type="InterPro" id="IPR032805">
    <property type="entry name" value="Wax_synthase_dom"/>
</dbReference>
<keyword evidence="6 9" id="KW-1133">Transmembrane helix</keyword>
<evidence type="ECO:0000256" key="1">
    <source>
        <dbReference type="ARBA" id="ARBA00004141"/>
    </source>
</evidence>
<evidence type="ECO:0000256" key="8">
    <source>
        <dbReference type="SAM" id="MobiDB-lite"/>
    </source>
</evidence>
<feature type="transmembrane region" description="Helical" evidence="9">
    <location>
        <begin position="255"/>
        <end position="272"/>
    </location>
</feature>
<feature type="transmembrane region" description="Helical" evidence="9">
    <location>
        <begin position="310"/>
        <end position="339"/>
    </location>
</feature>
<keyword evidence="7 9" id="KW-0472">Membrane</keyword>
<keyword evidence="4" id="KW-0808">Transferase</keyword>
<sequence length="535" mass="60131">MVQPSDAEFAAILASPYPKAALSELYGTVTRNSISSGKHLPFLVPTTFIGCFVIPPLYLAIPQRGRPWLRSLRWAVLAFIVAFNADLFLRSASTNVACGYGIGMVAVWGTMVAAMALVFLDAQDLERVAKRTRPRALTRAQKRARTTKSPRRGKKPAQNRQDKLLTAEMIEEEVEYYWESYPYNGTFGQRFLWGFDIVTSIRGAGWSWAISTMPHPPPPSKPHTMEIIDISTIPLVSRSGHTRCQTRADFFKRTLYAVIPGYLMLDLLTILVEMDPFFIAGPRGMYPPFEYPPAHLSWIPTVLLPAYRALFFLTCILAGLQVVFHHLEVVQFFVFSYLFPMRAEPWMYSSIFGPVSSVWETGLSGLWGVFWHQTFRAPFMAPVRYIWGHGKGRFPGKKAALLASAFIGSGLMHAGASFTSTPSTDYVRPLLFFLAQGVGIGLQKTLCKVVRPLGLPRWLRRIGNLLFVMAWLYGSSPLLGDDFATGGVWLLEPSPYSVLRAMGYGYPGESPWRWDRNHMGSLYVGKHWWEIGYGA</sequence>
<feature type="transmembrane region" description="Helical" evidence="9">
    <location>
        <begin position="42"/>
        <end position="60"/>
    </location>
</feature>
<feature type="transmembrane region" description="Helical" evidence="9">
    <location>
        <begin position="101"/>
        <end position="120"/>
    </location>
</feature>
<evidence type="ECO:0000313" key="11">
    <source>
        <dbReference type="EMBL" id="PHH49766.1"/>
    </source>
</evidence>
<evidence type="ECO:0000256" key="2">
    <source>
        <dbReference type="ARBA" id="ARBA00005179"/>
    </source>
</evidence>
<comment type="caution">
    <text evidence="11">The sequence shown here is derived from an EMBL/GenBank/DDBJ whole genome shotgun (WGS) entry which is preliminary data.</text>
</comment>
<dbReference type="GO" id="GO:0008374">
    <property type="term" value="F:O-acyltransferase activity"/>
    <property type="evidence" value="ECO:0007669"/>
    <property type="project" value="InterPro"/>
</dbReference>
<dbReference type="EMBL" id="APWK03000170">
    <property type="protein sequence ID" value="PHH49766.1"/>
    <property type="molecule type" value="Genomic_DNA"/>
</dbReference>
<keyword evidence="5 9" id="KW-0812">Transmembrane</keyword>